<evidence type="ECO:0000313" key="2">
    <source>
        <dbReference type="Proteomes" id="UP000218263"/>
    </source>
</evidence>
<dbReference type="KEGG" id="mgot:MgSA37_03667"/>
<protein>
    <submittedName>
        <fullName evidence="1">Uncharacterized protein</fullName>
    </submittedName>
</protein>
<dbReference type="OrthoDB" id="798343at2"/>
<name>A0A110B426_9SPHI</name>
<dbReference type="Proteomes" id="UP000218263">
    <property type="component" value="Chromosome"/>
</dbReference>
<dbReference type="RefSeq" id="WP_096353824.1">
    <property type="nucleotide sequence ID" value="NZ_AP017313.1"/>
</dbReference>
<dbReference type="EMBL" id="AP017313">
    <property type="protein sequence ID" value="BAU55478.1"/>
    <property type="molecule type" value="Genomic_DNA"/>
</dbReference>
<organism evidence="1 2">
    <name type="scientific">Mucilaginibacter gotjawali</name>
    <dbReference type="NCBI Taxonomy" id="1550579"/>
    <lineage>
        <taxon>Bacteria</taxon>
        <taxon>Pseudomonadati</taxon>
        <taxon>Bacteroidota</taxon>
        <taxon>Sphingobacteriia</taxon>
        <taxon>Sphingobacteriales</taxon>
        <taxon>Sphingobacteriaceae</taxon>
        <taxon>Mucilaginibacter</taxon>
    </lineage>
</organism>
<keyword evidence="2" id="KW-1185">Reference proteome</keyword>
<gene>
    <name evidence="1" type="ORF">MgSA37_03667</name>
</gene>
<accession>A0A110B426</accession>
<sequence>MDIIVIHPENEAQQKALQVILDGFKVPYENEPPSDATEYLLSTNANKEWLDTAMIEAKKGEGVEIKLEDLWK</sequence>
<proteinExistence type="predicted"/>
<evidence type="ECO:0000313" key="1">
    <source>
        <dbReference type="EMBL" id="BAU55478.1"/>
    </source>
</evidence>
<reference evidence="1 2" key="1">
    <citation type="submission" date="2015-12" db="EMBL/GenBank/DDBJ databases">
        <title>Genome sequence of Mucilaginibacter gotjawali.</title>
        <authorList>
            <person name="Lee J.S."/>
            <person name="Lee K.C."/>
            <person name="Kim K.K."/>
            <person name="Lee B.W."/>
        </authorList>
    </citation>
    <scope>NUCLEOTIDE SEQUENCE [LARGE SCALE GENOMIC DNA]</scope>
    <source>
        <strain evidence="1 2">SA3-7</strain>
    </source>
</reference>
<dbReference type="AlphaFoldDB" id="A0A110B426"/>